<sequence length="197" mass="21925">MTVKTISEMYPLSPRTCTPRTHPSVSLRHPSPCIVCPVPFPFAARPHVSLPVTVRHPPHLDHPTPFNASVSFCPPATPSLCTFLSLIQPPRIPFTRLRPRSLLRIFPTATTLLCYLRFKLSSSFWTPPARLPFVSSDTFRFPTVILSPFSFRPLLCRASALLPAIPPISPRTPSSHTTHPPSPPARTYILHTTDIVP</sequence>
<proteinExistence type="predicted"/>
<organism evidence="1 2">
    <name type="scientific">Auriscalpium vulgare</name>
    <dbReference type="NCBI Taxonomy" id="40419"/>
    <lineage>
        <taxon>Eukaryota</taxon>
        <taxon>Fungi</taxon>
        <taxon>Dikarya</taxon>
        <taxon>Basidiomycota</taxon>
        <taxon>Agaricomycotina</taxon>
        <taxon>Agaricomycetes</taxon>
        <taxon>Russulales</taxon>
        <taxon>Auriscalpiaceae</taxon>
        <taxon>Auriscalpium</taxon>
    </lineage>
</organism>
<dbReference type="Proteomes" id="UP000814033">
    <property type="component" value="Unassembled WGS sequence"/>
</dbReference>
<dbReference type="EMBL" id="MU275957">
    <property type="protein sequence ID" value="KAI0045241.1"/>
    <property type="molecule type" value="Genomic_DNA"/>
</dbReference>
<protein>
    <submittedName>
        <fullName evidence="1">Uncharacterized protein</fullName>
    </submittedName>
</protein>
<name>A0ACB8RNL9_9AGAM</name>
<evidence type="ECO:0000313" key="2">
    <source>
        <dbReference type="Proteomes" id="UP000814033"/>
    </source>
</evidence>
<reference evidence="1" key="2">
    <citation type="journal article" date="2022" name="New Phytol.">
        <title>Evolutionary transition to the ectomycorrhizal habit in the genomes of a hyperdiverse lineage of mushroom-forming fungi.</title>
        <authorList>
            <person name="Looney B."/>
            <person name="Miyauchi S."/>
            <person name="Morin E."/>
            <person name="Drula E."/>
            <person name="Courty P.E."/>
            <person name="Kohler A."/>
            <person name="Kuo A."/>
            <person name="LaButti K."/>
            <person name="Pangilinan J."/>
            <person name="Lipzen A."/>
            <person name="Riley R."/>
            <person name="Andreopoulos W."/>
            <person name="He G."/>
            <person name="Johnson J."/>
            <person name="Nolan M."/>
            <person name="Tritt A."/>
            <person name="Barry K.W."/>
            <person name="Grigoriev I.V."/>
            <person name="Nagy L.G."/>
            <person name="Hibbett D."/>
            <person name="Henrissat B."/>
            <person name="Matheny P.B."/>
            <person name="Labbe J."/>
            <person name="Martin F.M."/>
        </authorList>
    </citation>
    <scope>NUCLEOTIDE SEQUENCE</scope>
    <source>
        <strain evidence="1">FP105234-sp</strain>
    </source>
</reference>
<evidence type="ECO:0000313" key="1">
    <source>
        <dbReference type="EMBL" id="KAI0045241.1"/>
    </source>
</evidence>
<accession>A0ACB8RNL9</accession>
<keyword evidence="2" id="KW-1185">Reference proteome</keyword>
<reference evidence="1" key="1">
    <citation type="submission" date="2021-02" db="EMBL/GenBank/DDBJ databases">
        <authorList>
            <consortium name="DOE Joint Genome Institute"/>
            <person name="Ahrendt S."/>
            <person name="Looney B.P."/>
            <person name="Miyauchi S."/>
            <person name="Morin E."/>
            <person name="Drula E."/>
            <person name="Courty P.E."/>
            <person name="Chicoki N."/>
            <person name="Fauchery L."/>
            <person name="Kohler A."/>
            <person name="Kuo A."/>
            <person name="Labutti K."/>
            <person name="Pangilinan J."/>
            <person name="Lipzen A."/>
            <person name="Riley R."/>
            <person name="Andreopoulos W."/>
            <person name="He G."/>
            <person name="Johnson J."/>
            <person name="Barry K.W."/>
            <person name="Grigoriev I.V."/>
            <person name="Nagy L."/>
            <person name="Hibbett D."/>
            <person name="Henrissat B."/>
            <person name="Matheny P.B."/>
            <person name="Labbe J."/>
            <person name="Martin F."/>
        </authorList>
    </citation>
    <scope>NUCLEOTIDE SEQUENCE</scope>
    <source>
        <strain evidence="1">FP105234-sp</strain>
    </source>
</reference>
<comment type="caution">
    <text evidence="1">The sequence shown here is derived from an EMBL/GenBank/DDBJ whole genome shotgun (WGS) entry which is preliminary data.</text>
</comment>
<gene>
    <name evidence="1" type="ORF">FA95DRAFT_153602</name>
</gene>